<evidence type="ECO:0000313" key="3">
    <source>
        <dbReference type="Proteomes" id="UP000539313"/>
    </source>
</evidence>
<dbReference type="SUPFAM" id="SSF47413">
    <property type="entry name" value="lambda repressor-like DNA-binding domains"/>
    <property type="match status" value="1"/>
</dbReference>
<name>A0A7W3MTK7_9ACTN</name>
<feature type="domain" description="HTH cro/C1-type" evidence="1">
    <location>
        <begin position="148"/>
        <end position="202"/>
    </location>
</feature>
<sequence>MNQRVIELELEIADWLDQLLPARFAFAAFAIHLIASYGALRADHRVQRLGDRFRQVNVLRFYIDTEPTGLSYWCTPQRRIVLLTVWRIARIPEAAEAARARQALRDCSAHPPQEHRLWSEFVPRRMREPGVAETYREAAAAHAFGQTVRLLRRRRRLSIGQLAAAVGTTDALITRCEAGGLPTAASLAARIATVLDCEHALARPPEGT</sequence>
<dbReference type="AlphaFoldDB" id="A0A7W3MTK7"/>
<dbReference type="Pfam" id="PF13560">
    <property type="entry name" value="HTH_31"/>
    <property type="match status" value="1"/>
</dbReference>
<organism evidence="2 3">
    <name type="scientific">Thermomonospora cellulosilytica</name>
    <dbReference type="NCBI Taxonomy" id="1411118"/>
    <lineage>
        <taxon>Bacteria</taxon>
        <taxon>Bacillati</taxon>
        <taxon>Actinomycetota</taxon>
        <taxon>Actinomycetes</taxon>
        <taxon>Streptosporangiales</taxon>
        <taxon>Thermomonosporaceae</taxon>
        <taxon>Thermomonospora</taxon>
    </lineage>
</organism>
<comment type="caution">
    <text evidence="2">The sequence shown here is derived from an EMBL/GenBank/DDBJ whole genome shotgun (WGS) entry which is preliminary data.</text>
</comment>
<evidence type="ECO:0000259" key="1">
    <source>
        <dbReference type="PROSITE" id="PS50943"/>
    </source>
</evidence>
<evidence type="ECO:0000313" key="2">
    <source>
        <dbReference type="EMBL" id="MBA9001656.1"/>
    </source>
</evidence>
<dbReference type="InterPro" id="IPR010982">
    <property type="entry name" value="Lambda_DNA-bd_dom_sf"/>
</dbReference>
<dbReference type="EMBL" id="JACJII010000001">
    <property type="protein sequence ID" value="MBA9001656.1"/>
    <property type="molecule type" value="Genomic_DNA"/>
</dbReference>
<dbReference type="InterPro" id="IPR001387">
    <property type="entry name" value="Cro/C1-type_HTH"/>
</dbReference>
<dbReference type="Gene3D" id="1.10.260.40">
    <property type="entry name" value="lambda repressor-like DNA-binding domains"/>
    <property type="match status" value="1"/>
</dbReference>
<dbReference type="GO" id="GO:0003677">
    <property type="term" value="F:DNA binding"/>
    <property type="evidence" value="ECO:0007669"/>
    <property type="project" value="InterPro"/>
</dbReference>
<dbReference type="PROSITE" id="PS50943">
    <property type="entry name" value="HTH_CROC1"/>
    <property type="match status" value="1"/>
</dbReference>
<accession>A0A7W3MTK7</accession>
<protein>
    <recommendedName>
        <fullName evidence="1">HTH cro/C1-type domain-containing protein</fullName>
    </recommendedName>
</protein>
<dbReference type="RefSeq" id="WP_182703890.1">
    <property type="nucleotide sequence ID" value="NZ_JACJII010000001.1"/>
</dbReference>
<keyword evidence="3" id="KW-1185">Reference proteome</keyword>
<reference evidence="2 3" key="1">
    <citation type="submission" date="2020-08" db="EMBL/GenBank/DDBJ databases">
        <title>Sequencing the genomes of 1000 actinobacteria strains.</title>
        <authorList>
            <person name="Klenk H.-P."/>
        </authorList>
    </citation>
    <scope>NUCLEOTIDE SEQUENCE [LARGE SCALE GENOMIC DNA]</scope>
    <source>
        <strain evidence="2 3">DSM 45823</strain>
    </source>
</reference>
<gene>
    <name evidence="2" type="ORF">HNR21_000538</name>
</gene>
<proteinExistence type="predicted"/>
<dbReference type="Proteomes" id="UP000539313">
    <property type="component" value="Unassembled WGS sequence"/>
</dbReference>